<evidence type="ECO:0000256" key="1">
    <source>
        <dbReference type="SAM" id="SignalP"/>
    </source>
</evidence>
<dbReference type="OrthoDB" id="5212090at2759"/>
<dbReference type="AlphaFoldDB" id="A0A9W8YMC2"/>
<evidence type="ECO:0000313" key="3">
    <source>
        <dbReference type="Proteomes" id="UP001140453"/>
    </source>
</evidence>
<proteinExistence type="predicted"/>
<organism evidence="2 3">
    <name type="scientific">Gnomoniopsis smithogilvyi</name>
    <dbReference type="NCBI Taxonomy" id="1191159"/>
    <lineage>
        <taxon>Eukaryota</taxon>
        <taxon>Fungi</taxon>
        <taxon>Dikarya</taxon>
        <taxon>Ascomycota</taxon>
        <taxon>Pezizomycotina</taxon>
        <taxon>Sordariomycetes</taxon>
        <taxon>Sordariomycetidae</taxon>
        <taxon>Diaporthales</taxon>
        <taxon>Gnomoniaceae</taxon>
        <taxon>Gnomoniopsis</taxon>
    </lineage>
</organism>
<dbReference type="Proteomes" id="UP001140453">
    <property type="component" value="Unassembled WGS sequence"/>
</dbReference>
<accession>A0A9W8YMC2</accession>
<dbReference type="EMBL" id="JAPEVB010000006">
    <property type="protein sequence ID" value="KAJ4386703.1"/>
    <property type="molecule type" value="Genomic_DNA"/>
</dbReference>
<keyword evidence="3" id="KW-1185">Reference proteome</keyword>
<reference evidence="2" key="1">
    <citation type="submission" date="2022-10" db="EMBL/GenBank/DDBJ databases">
        <title>Tapping the CABI collections for fungal endophytes: first genome assemblies for Collariella, Neodidymelliopsis, Ascochyta clinopodiicola, Didymella pomorum, Didymosphaeria variabile, Neocosmospora piperis and Neocucurbitaria cava.</title>
        <authorList>
            <person name="Hill R."/>
        </authorList>
    </citation>
    <scope>NUCLEOTIDE SEQUENCE</scope>
    <source>
        <strain evidence="2">IMI 355082</strain>
    </source>
</reference>
<evidence type="ECO:0000313" key="2">
    <source>
        <dbReference type="EMBL" id="KAJ4386703.1"/>
    </source>
</evidence>
<gene>
    <name evidence="2" type="ORF">N0V93_009601</name>
</gene>
<feature type="signal peptide" evidence="1">
    <location>
        <begin position="1"/>
        <end position="19"/>
    </location>
</feature>
<protein>
    <submittedName>
        <fullName evidence="2">Uncharacterized protein</fullName>
    </submittedName>
</protein>
<sequence>MSIYTIFALGVSASTLVTASILGHSHSLPVKRSNGIVAGEKNGTSYSYNLTTTSAQCPTLLAADLQTSLEEFDGLFPPEYDAGSSGSQDSWDIGALYLTYSEGTFAFDLEYTSVTPNSTATWIDTGVDIENVWTAVREDIVQVWSEGTNFQWVWYDINKTVDGVSNYAGEFRIQIQTPSFVKGCDTSCGGDCDPNICTC</sequence>
<feature type="chain" id="PRO_5040749031" evidence="1">
    <location>
        <begin position="20"/>
        <end position="199"/>
    </location>
</feature>
<keyword evidence="1" id="KW-0732">Signal</keyword>
<name>A0A9W8YMC2_9PEZI</name>
<comment type="caution">
    <text evidence="2">The sequence shown here is derived from an EMBL/GenBank/DDBJ whole genome shotgun (WGS) entry which is preliminary data.</text>
</comment>